<evidence type="ECO:0000313" key="4">
    <source>
        <dbReference type="Proteomes" id="UP000613177"/>
    </source>
</evidence>
<comment type="similarity">
    <text evidence="1">Belongs to the TTI2 family.</text>
</comment>
<reference evidence="3" key="1">
    <citation type="submission" date="2021-01" db="EMBL/GenBank/DDBJ databases">
        <title>Metabolic potential, ecology and presence of endohyphal bacteria is reflected in genomic diversity of Mucoromycotina.</title>
        <authorList>
            <person name="Muszewska A."/>
            <person name="Okrasinska A."/>
            <person name="Steczkiewicz K."/>
            <person name="Drgas O."/>
            <person name="Orlowska M."/>
            <person name="Perlinska-Lenart U."/>
            <person name="Aleksandrzak-Piekarczyk T."/>
            <person name="Szatraj K."/>
            <person name="Zielenkiewicz U."/>
            <person name="Pilsyk S."/>
            <person name="Malc E."/>
            <person name="Mieczkowski P."/>
            <person name="Kruszewska J.S."/>
            <person name="Biernat P."/>
            <person name="Pawlowska J."/>
        </authorList>
    </citation>
    <scope>NUCLEOTIDE SEQUENCE</scope>
    <source>
        <strain evidence="3">WA0000018081</strain>
    </source>
</reference>
<evidence type="ECO:0000256" key="2">
    <source>
        <dbReference type="PROSITE-ProRule" id="PRU00103"/>
    </source>
</evidence>
<dbReference type="SUPFAM" id="SSF48371">
    <property type="entry name" value="ARM repeat"/>
    <property type="match status" value="1"/>
</dbReference>
<dbReference type="PANTHER" id="PTHR32226:SF2">
    <property type="entry name" value="TELO2-INTERACTING PROTEIN 2"/>
    <property type="match status" value="1"/>
</dbReference>
<sequence length="338" mass="39302">MQAFTDTYCTCPVEGDRSKHVIETHVKDILVNTLQPVFQKQTQIHPTLSRRPEPKYRAAHESELHENQQWKAENYVDIMYWLVKEISSNDLKENLYLILPPVLIILDDYDIEYKEEAVKMVHYIVKKLDSEQTSRMGLDDLFFESLFSCLLRLSQDREEPLVKVAYPCILDLIAYVKDQHKRSDLYERILKDGIITGYLYAGQKILFLPILLRPIPSLYNQMGPIGVQYLKAIIPMLCDSMSMIPSNNKAIQGINLAAAESLIVVIKKCWPRIPEYKGLIMKSIAKTWVYYYKSNDKKMCDTLKQVYKVFEAACQGQEKMDKEALLDYNTQVYEALFS</sequence>
<accession>A0A8H7SK02</accession>
<dbReference type="InterPro" id="IPR018870">
    <property type="entry name" value="Tti2"/>
</dbReference>
<organism evidence="3 4">
    <name type="scientific">Thamnidium elegans</name>
    <dbReference type="NCBI Taxonomy" id="101142"/>
    <lineage>
        <taxon>Eukaryota</taxon>
        <taxon>Fungi</taxon>
        <taxon>Fungi incertae sedis</taxon>
        <taxon>Mucoromycota</taxon>
        <taxon>Mucoromycotina</taxon>
        <taxon>Mucoromycetes</taxon>
        <taxon>Mucorales</taxon>
        <taxon>Mucorineae</taxon>
        <taxon>Mucoraceae</taxon>
        <taxon>Thamnidium</taxon>
    </lineage>
</organism>
<proteinExistence type="inferred from homology"/>
<dbReference type="AlphaFoldDB" id="A0A8H7SK02"/>
<feature type="repeat" description="HEAT" evidence="2">
    <location>
        <begin position="98"/>
        <end position="136"/>
    </location>
</feature>
<dbReference type="GO" id="GO:0005829">
    <property type="term" value="C:cytosol"/>
    <property type="evidence" value="ECO:0007669"/>
    <property type="project" value="TreeGrafter"/>
</dbReference>
<dbReference type="GO" id="GO:0005634">
    <property type="term" value="C:nucleus"/>
    <property type="evidence" value="ECO:0007669"/>
    <property type="project" value="TreeGrafter"/>
</dbReference>
<dbReference type="PANTHER" id="PTHR32226">
    <property type="entry name" value="TELO2-INTERACTING PROTEIN 2"/>
    <property type="match status" value="1"/>
</dbReference>
<keyword evidence="4" id="KW-1185">Reference proteome</keyword>
<evidence type="ECO:0000256" key="1">
    <source>
        <dbReference type="ARBA" id="ARBA00034736"/>
    </source>
</evidence>
<dbReference type="EMBL" id="JAEPRE010000263">
    <property type="protein sequence ID" value="KAG2229557.1"/>
    <property type="molecule type" value="Genomic_DNA"/>
</dbReference>
<name>A0A8H7SK02_9FUNG</name>
<dbReference type="Proteomes" id="UP000613177">
    <property type="component" value="Unassembled WGS sequence"/>
</dbReference>
<protein>
    <submittedName>
        <fullName evidence="3">Uncharacterized protein</fullName>
    </submittedName>
</protein>
<dbReference type="Pfam" id="PF10521">
    <property type="entry name" value="Tti2"/>
    <property type="match status" value="1"/>
</dbReference>
<dbReference type="InterPro" id="IPR016024">
    <property type="entry name" value="ARM-type_fold"/>
</dbReference>
<evidence type="ECO:0000313" key="3">
    <source>
        <dbReference type="EMBL" id="KAG2229557.1"/>
    </source>
</evidence>
<comment type="caution">
    <text evidence="3">The sequence shown here is derived from an EMBL/GenBank/DDBJ whole genome shotgun (WGS) entry which is preliminary data.</text>
</comment>
<dbReference type="PROSITE" id="PS50077">
    <property type="entry name" value="HEAT_REPEAT"/>
    <property type="match status" value="1"/>
</dbReference>
<gene>
    <name evidence="3" type="ORF">INT48_006772</name>
</gene>
<dbReference type="InterPro" id="IPR021133">
    <property type="entry name" value="HEAT_type_2"/>
</dbReference>
<dbReference type="GO" id="GO:0110078">
    <property type="term" value="C:TTT Hsp90 cochaperone complex"/>
    <property type="evidence" value="ECO:0007669"/>
    <property type="project" value="InterPro"/>
</dbReference>